<dbReference type="EC" id="3.4.19.12" evidence="3"/>
<dbReference type="GO" id="GO:0004843">
    <property type="term" value="F:cysteine-type deubiquitinase activity"/>
    <property type="evidence" value="ECO:0007669"/>
    <property type="project" value="UniProtKB-EC"/>
</dbReference>
<dbReference type="CDD" id="cd22748">
    <property type="entry name" value="OTU_OTUD6-like"/>
    <property type="match status" value="1"/>
</dbReference>
<dbReference type="Gene3D" id="3.90.70.80">
    <property type="match status" value="1"/>
</dbReference>
<evidence type="ECO:0000256" key="1">
    <source>
        <dbReference type="SAM" id="MobiDB-lite"/>
    </source>
</evidence>
<dbReference type="RefSeq" id="XP_060123698.1">
    <property type="nucleotide sequence ID" value="XM_060267715.1"/>
</dbReference>
<organism evidence="3 4">
    <name type="scientific">Malassezia japonica</name>
    <dbReference type="NCBI Taxonomy" id="223818"/>
    <lineage>
        <taxon>Eukaryota</taxon>
        <taxon>Fungi</taxon>
        <taxon>Dikarya</taxon>
        <taxon>Basidiomycota</taxon>
        <taxon>Ustilaginomycotina</taxon>
        <taxon>Malasseziomycetes</taxon>
        <taxon>Malasseziales</taxon>
        <taxon>Malasseziaceae</taxon>
        <taxon>Malassezia</taxon>
    </lineage>
</organism>
<gene>
    <name evidence="3" type="primary">OTU2</name>
    <name evidence="3" type="ORF">MJAP1_003790</name>
</gene>
<dbReference type="InterPro" id="IPR038765">
    <property type="entry name" value="Papain-like_cys_pep_sf"/>
</dbReference>
<dbReference type="InterPro" id="IPR003323">
    <property type="entry name" value="OTU_dom"/>
</dbReference>
<evidence type="ECO:0000259" key="2">
    <source>
        <dbReference type="PROSITE" id="PS50802"/>
    </source>
</evidence>
<dbReference type="SUPFAM" id="SSF54001">
    <property type="entry name" value="Cysteine proteinases"/>
    <property type="match status" value="1"/>
</dbReference>
<reference evidence="3" key="1">
    <citation type="submission" date="2023-03" db="EMBL/GenBank/DDBJ databases">
        <title>Mating type loci evolution in Malassezia.</title>
        <authorList>
            <person name="Coelho M.A."/>
        </authorList>
    </citation>
    <scope>NUCLEOTIDE SEQUENCE</scope>
    <source>
        <strain evidence="3">CBS 9431</strain>
    </source>
</reference>
<evidence type="ECO:0000313" key="3">
    <source>
        <dbReference type="EMBL" id="WFD40801.1"/>
    </source>
</evidence>
<keyword evidence="3" id="KW-0378">Hydrolase</keyword>
<feature type="domain" description="OTU" evidence="2">
    <location>
        <begin position="84"/>
        <end position="210"/>
    </location>
</feature>
<dbReference type="EMBL" id="CP119965">
    <property type="protein sequence ID" value="WFD40801.1"/>
    <property type="molecule type" value="Genomic_DNA"/>
</dbReference>
<protein>
    <submittedName>
        <fullName evidence="3">Ubiquitinyl hydrolase 1</fullName>
        <ecNumber evidence="3">3.4.19.12</ecNumber>
    </submittedName>
</protein>
<feature type="region of interest" description="Disordered" evidence="1">
    <location>
        <begin position="1"/>
        <end position="57"/>
    </location>
</feature>
<accession>A0AAF0JHF5</accession>
<dbReference type="PANTHER" id="PTHR12419">
    <property type="entry name" value="OTU DOMAIN CONTAINING PROTEIN"/>
    <property type="match status" value="1"/>
</dbReference>
<dbReference type="InterPro" id="IPR050704">
    <property type="entry name" value="Peptidase_C85-like"/>
</dbReference>
<dbReference type="Pfam" id="PF02338">
    <property type="entry name" value="OTU"/>
    <property type="match status" value="1"/>
</dbReference>
<proteinExistence type="predicted"/>
<name>A0AAF0JHF5_9BASI</name>
<sequence>MAGSENGVSGVLGKLMPTQSEDSGAPKKKMSRQKARLARRDAAAAQMRADAEQEVVDENNQEAADEAKALKEACDELDVTLCELNVRYPAQEPYTYDMLRMAAARYMRQHSADFMPFISDLDESQAGVQGENTAESKFLQYCDAMESTSAWGGQPEILALSKVFHTPIHVMQPGMPMVKIGDEFDKAPLLISYHIKLFGLGEHYNSLRPASH</sequence>
<dbReference type="Proteomes" id="UP001217754">
    <property type="component" value="Chromosome 8"/>
</dbReference>
<feature type="compositionally biased region" description="Basic residues" evidence="1">
    <location>
        <begin position="26"/>
        <end position="37"/>
    </location>
</feature>
<keyword evidence="4" id="KW-1185">Reference proteome</keyword>
<dbReference type="PANTHER" id="PTHR12419:SF7">
    <property type="entry name" value="OTU DOMAIN-CONTAINING PROTEIN 3"/>
    <property type="match status" value="1"/>
</dbReference>
<dbReference type="PROSITE" id="PS50802">
    <property type="entry name" value="OTU"/>
    <property type="match status" value="1"/>
</dbReference>
<evidence type="ECO:0000313" key="4">
    <source>
        <dbReference type="Proteomes" id="UP001217754"/>
    </source>
</evidence>
<dbReference type="GeneID" id="85227441"/>
<dbReference type="GO" id="GO:0016579">
    <property type="term" value="P:protein deubiquitination"/>
    <property type="evidence" value="ECO:0007669"/>
    <property type="project" value="TreeGrafter"/>
</dbReference>
<dbReference type="AlphaFoldDB" id="A0AAF0JHF5"/>